<evidence type="ECO:0000256" key="1">
    <source>
        <dbReference type="SAM" id="MobiDB-lite"/>
    </source>
</evidence>
<dbReference type="RefSeq" id="WP_003226354.1">
    <property type="nucleotide sequence ID" value="NZ_CM001561.1"/>
</dbReference>
<gene>
    <name evidence="3" type="ORF">I1A_003399</name>
</gene>
<accession>A0A7U9CP97</accession>
<feature type="chain" id="PRO_5031376620" description="MarB" evidence="2">
    <location>
        <begin position="24"/>
        <end position="90"/>
    </location>
</feature>
<evidence type="ECO:0000313" key="4">
    <source>
        <dbReference type="Proteomes" id="UP000006045"/>
    </source>
</evidence>
<evidence type="ECO:0008006" key="5">
    <source>
        <dbReference type="Google" id="ProtNLM"/>
    </source>
</evidence>
<feature type="region of interest" description="Disordered" evidence="1">
    <location>
        <begin position="21"/>
        <end position="90"/>
    </location>
</feature>
<dbReference type="AlphaFoldDB" id="A0A7U9CP97"/>
<sequence>MNKSIVTMTLASLLLTGSLSSQAAEKSGTVEAPAVSPGANQANSSESNDEKANKKGEEASGSNSGAEPKETQKDAATSSDSEDIQQDSKP</sequence>
<dbReference type="Proteomes" id="UP000006045">
    <property type="component" value="Chromosome"/>
</dbReference>
<organism evidence="3 4">
    <name type="scientific">Pseudomonas fluorescens R124</name>
    <dbReference type="NCBI Taxonomy" id="743713"/>
    <lineage>
        <taxon>Bacteria</taxon>
        <taxon>Pseudomonadati</taxon>
        <taxon>Pseudomonadota</taxon>
        <taxon>Gammaproteobacteria</taxon>
        <taxon>Pseudomonadales</taxon>
        <taxon>Pseudomonadaceae</taxon>
        <taxon>Pseudomonas</taxon>
    </lineage>
</organism>
<feature type="compositionally biased region" description="Basic and acidic residues" evidence="1">
    <location>
        <begin position="48"/>
        <end position="58"/>
    </location>
</feature>
<feature type="compositionally biased region" description="Acidic residues" evidence="1">
    <location>
        <begin position="80"/>
        <end position="90"/>
    </location>
</feature>
<evidence type="ECO:0000313" key="3">
    <source>
        <dbReference type="EMBL" id="EJZ59068.1"/>
    </source>
</evidence>
<dbReference type="EMBL" id="CM001561">
    <property type="protein sequence ID" value="EJZ59068.1"/>
    <property type="molecule type" value="Genomic_DNA"/>
</dbReference>
<keyword evidence="2" id="KW-0732">Signal</keyword>
<reference evidence="3 4" key="1">
    <citation type="submission" date="2012-08" db="EMBL/GenBank/DDBJ databases">
        <title>The genome of cave-isolated P. fluorescens strain R124 demonstrates phenotypic adaptation to the mineral environment.</title>
        <authorList>
            <person name="Barton M.D."/>
            <person name="Petronio M."/>
            <person name="Giarrizzo J.G."/>
            <person name="Bowling B.V."/>
            <person name="Barton H.A."/>
        </authorList>
    </citation>
    <scope>NUCLEOTIDE SEQUENCE [LARGE SCALE GENOMIC DNA]</scope>
    <source>
        <strain evidence="3 4">R124</strain>
    </source>
</reference>
<feature type="signal peptide" evidence="2">
    <location>
        <begin position="1"/>
        <end position="23"/>
    </location>
</feature>
<proteinExistence type="predicted"/>
<protein>
    <recommendedName>
        <fullName evidence="5">MarB</fullName>
    </recommendedName>
</protein>
<evidence type="ECO:0000256" key="2">
    <source>
        <dbReference type="SAM" id="SignalP"/>
    </source>
</evidence>
<name>A0A7U9CP97_PSEFL</name>